<feature type="region of interest" description="Disordered" evidence="1">
    <location>
        <begin position="61"/>
        <end position="89"/>
    </location>
</feature>
<dbReference type="KEGG" id="yli:2907067"/>
<evidence type="ECO:0000313" key="2">
    <source>
        <dbReference type="EMBL" id="AOW01817.1"/>
    </source>
</evidence>
<organism evidence="2 4">
    <name type="scientific">Yarrowia lipolytica</name>
    <name type="common">Candida lipolytica</name>
    <dbReference type="NCBI Taxonomy" id="4952"/>
    <lineage>
        <taxon>Eukaryota</taxon>
        <taxon>Fungi</taxon>
        <taxon>Dikarya</taxon>
        <taxon>Ascomycota</taxon>
        <taxon>Saccharomycotina</taxon>
        <taxon>Dipodascomycetes</taxon>
        <taxon>Dipodascales</taxon>
        <taxon>Dipodascales incertae sedis</taxon>
        <taxon>Yarrowia</taxon>
    </lineage>
</organism>
<dbReference type="Pfam" id="PF11326">
    <property type="entry name" value="PANTS-like"/>
    <property type="match status" value="1"/>
</dbReference>
<name>A0A1D8N851_YARLL</name>
<dbReference type="RefSeq" id="XP_500997.1">
    <property type="nucleotide sequence ID" value="XM_500997.1"/>
</dbReference>
<proteinExistence type="predicted"/>
<evidence type="ECO:0000313" key="3">
    <source>
        <dbReference type="EMBL" id="RDW28351.1"/>
    </source>
</evidence>
<accession>A0A1D8N851</accession>
<sequence>MGMFWNRNPKEEPATAAVQEQVSTSAPAEAAAAQAKAKSDDDDYEAMFGVKASELLGVYKPKPKKVSSEEQSSKKTEKDPLEVPTLPEGPRNMRVYFPEEMSCWEAFNEVVACYSVGGQVRNLYRFGSLNYCDKPKDKWKFCMGVKLDPEEIKKAKIKQFYMKQLAEKMTGGSSEDIWERR</sequence>
<dbReference type="PANTHER" id="PTHR28052:SF1">
    <property type="entry name" value="UPF0545 PROTEIN C22ORF39"/>
    <property type="match status" value="1"/>
</dbReference>
<dbReference type="EMBL" id="CP017554">
    <property type="protein sequence ID" value="AOW01817.1"/>
    <property type="molecule type" value="Genomic_DNA"/>
</dbReference>
<dbReference type="InterPro" id="IPR021475">
    <property type="entry name" value="Pants/Emi1-like"/>
</dbReference>
<dbReference type="VEuPathDB" id="FungiDB:YALI0_B16962g"/>
<feature type="region of interest" description="Disordered" evidence="1">
    <location>
        <begin position="1"/>
        <end position="42"/>
    </location>
</feature>
<dbReference type="EMBL" id="KZ858953">
    <property type="protein sequence ID" value="RDW28351.1"/>
    <property type="molecule type" value="Genomic_DNA"/>
</dbReference>
<reference evidence="2 4" key="1">
    <citation type="journal article" date="2016" name="PLoS ONE">
        <title>Sequence Assembly of Yarrowia lipolytica Strain W29/CLIB89 Shows Transposable Element Diversity.</title>
        <authorList>
            <person name="Magnan C."/>
            <person name="Yu J."/>
            <person name="Chang I."/>
            <person name="Jahn E."/>
            <person name="Kanomata Y."/>
            <person name="Wu J."/>
            <person name="Zeller M."/>
            <person name="Oakes M."/>
            <person name="Baldi P."/>
            <person name="Sandmeyer S."/>
        </authorList>
    </citation>
    <scope>NUCLEOTIDE SEQUENCE [LARGE SCALE GENOMIC DNA]</scope>
    <source>
        <strain evidence="2">CLIB89</strain>
        <strain evidence="4">CLIB89(W29)</strain>
    </source>
</reference>
<dbReference type="PANTHER" id="PTHR28052">
    <property type="entry name" value="UPF0545 PROTEIN C22ORF39"/>
    <property type="match status" value="1"/>
</dbReference>
<dbReference type="OrthoDB" id="2017405at2759"/>
<evidence type="ECO:0000256" key="1">
    <source>
        <dbReference type="SAM" id="MobiDB-lite"/>
    </source>
</evidence>
<evidence type="ECO:0000313" key="5">
    <source>
        <dbReference type="Proteomes" id="UP000256601"/>
    </source>
</evidence>
<dbReference type="Proteomes" id="UP000256601">
    <property type="component" value="Unassembled WGS sequence"/>
</dbReference>
<gene>
    <name evidence="3" type="ORF">B0I71DRAFT_127448</name>
    <name evidence="2" type="ORF">YALI1_B22060g</name>
</gene>
<dbReference type="eggNOG" id="ENOG502S4MN">
    <property type="taxonomic scope" value="Eukaryota"/>
</dbReference>
<dbReference type="OMA" id="FGGQWVN"/>
<evidence type="ECO:0000313" key="4">
    <source>
        <dbReference type="Proteomes" id="UP000182444"/>
    </source>
</evidence>
<reference evidence="3 5" key="2">
    <citation type="submission" date="2018-07" db="EMBL/GenBank/DDBJ databases">
        <title>Draft Genome Assemblies for Five Robust Yarrowia lipolytica Strains Exhibiting High Lipid Production and Pentose Sugar Utilization and Sugar Alcohol Secretion from Undetoxified Lignocellulosic Biomass Hydrolysates.</title>
        <authorList>
            <consortium name="DOE Joint Genome Institute"/>
            <person name="Walker C."/>
            <person name="Ryu S."/>
            <person name="Na H."/>
            <person name="Zane M."/>
            <person name="LaButti K."/>
            <person name="Lipzen A."/>
            <person name="Haridas S."/>
            <person name="Barry K."/>
            <person name="Grigoriev I.V."/>
            <person name="Quarterman J."/>
            <person name="Slininger P."/>
            <person name="Dien B."/>
            <person name="Trinh C.T."/>
        </authorList>
    </citation>
    <scope>NUCLEOTIDE SEQUENCE [LARGE SCALE GENOMIC DNA]</scope>
    <source>
        <strain evidence="3 5">YB392</strain>
    </source>
</reference>
<dbReference type="AlphaFoldDB" id="A0A1D8N851"/>
<protein>
    <submittedName>
        <fullName evidence="2">Uncharacterized protein</fullName>
    </submittedName>
</protein>
<dbReference type="GeneID" id="2907067"/>
<feature type="compositionally biased region" description="Low complexity" evidence="1">
    <location>
        <begin position="25"/>
        <end position="36"/>
    </location>
</feature>
<feature type="compositionally biased region" description="Basic and acidic residues" evidence="1">
    <location>
        <begin position="66"/>
        <end position="81"/>
    </location>
</feature>
<dbReference type="VEuPathDB" id="FungiDB:YALI1_B22060g"/>
<dbReference type="Proteomes" id="UP000182444">
    <property type="component" value="Chromosome 1B"/>
</dbReference>